<dbReference type="EC" id="3.1.3.12" evidence="1"/>
<gene>
    <name evidence="1" type="primary">otsB</name>
    <name evidence="1" type="ORF">JHL16_26970</name>
</gene>
<evidence type="ECO:0000313" key="2">
    <source>
        <dbReference type="Proteomes" id="UP000616151"/>
    </source>
</evidence>
<name>A0ACC5RBK9_9HYPH</name>
<protein>
    <submittedName>
        <fullName evidence="1">Trehalose-phosphatase</fullName>
        <ecNumber evidence="1">3.1.3.12</ecNumber>
    </submittedName>
</protein>
<organism evidence="1 2">
    <name type="scientific">Taklimakanibacter albus</name>
    <dbReference type="NCBI Taxonomy" id="2800327"/>
    <lineage>
        <taxon>Bacteria</taxon>
        <taxon>Pseudomonadati</taxon>
        <taxon>Pseudomonadota</taxon>
        <taxon>Alphaproteobacteria</taxon>
        <taxon>Hyphomicrobiales</taxon>
        <taxon>Aestuariivirgaceae</taxon>
        <taxon>Taklimakanibacter</taxon>
    </lineage>
</organism>
<sequence length="227" mass="24721">MDFDGTLVDIAERPSAIVVPRDLPALLMRLQIFLGGAVAIVSGRPLADLVSYLAPADLDIIAEHGALVRRRGKPAPEPEVIWPDSWQIRLERFLHDHQGTELEYKTSGIAIHFRRAAEAQDEALRLLTTLMSEAPGGAEILAAKMAFELKLTPANKGKAIADLMEEEPYRRRIPIFAGDDVTDEPGFAVVKALGGVPLPMDKAFQGEPRGLRDWLATEIGIKGEAAA</sequence>
<evidence type="ECO:0000313" key="1">
    <source>
        <dbReference type="EMBL" id="MBK1870037.1"/>
    </source>
</evidence>
<proteinExistence type="predicted"/>
<keyword evidence="1" id="KW-0378">Hydrolase</keyword>
<reference evidence="1" key="1">
    <citation type="submission" date="2021-01" db="EMBL/GenBank/DDBJ databases">
        <authorList>
            <person name="Sun Q."/>
        </authorList>
    </citation>
    <scope>NUCLEOTIDE SEQUENCE</scope>
    <source>
        <strain evidence="1">YIM B02566</strain>
    </source>
</reference>
<accession>A0ACC5RBK9</accession>
<comment type="caution">
    <text evidence="1">The sequence shown here is derived from an EMBL/GenBank/DDBJ whole genome shotgun (WGS) entry which is preliminary data.</text>
</comment>
<dbReference type="EMBL" id="JAENHL010000008">
    <property type="protein sequence ID" value="MBK1870037.1"/>
    <property type="molecule type" value="Genomic_DNA"/>
</dbReference>
<dbReference type="Proteomes" id="UP000616151">
    <property type="component" value="Unassembled WGS sequence"/>
</dbReference>
<keyword evidence="2" id="KW-1185">Reference proteome</keyword>